<evidence type="ECO:0000256" key="1">
    <source>
        <dbReference type="SAM" id="MobiDB-lite"/>
    </source>
</evidence>
<evidence type="ECO:0000313" key="2">
    <source>
        <dbReference type="EMBL" id="CAD7264981.1"/>
    </source>
</evidence>
<gene>
    <name evidence="2" type="ORF">TSIB3V08_LOCUS9027</name>
</gene>
<accession>A0A7R9G2V3</accession>
<reference evidence="2" key="1">
    <citation type="submission" date="2020-11" db="EMBL/GenBank/DDBJ databases">
        <authorList>
            <person name="Tran Van P."/>
        </authorList>
    </citation>
    <scope>NUCLEOTIDE SEQUENCE</scope>
</reference>
<dbReference type="AlphaFoldDB" id="A0A7R9G2V3"/>
<protein>
    <submittedName>
        <fullName evidence="2">Uncharacterized protein</fullName>
    </submittedName>
</protein>
<sequence>MQGCCRWRKIQKLGLAATYKDENSDGGKWLQYCFGLTYLRPEEEEDAFCDLISIQPADIKLTRFADYLTETYIDEMEQATFPPRIWAADSSDLWRTTNARNGKYGNKGEKERKREGKDRRTKERRNKQQPFRLVTSISSRSRPFQLLGDAARMCVRFAMTVSTPYSS</sequence>
<dbReference type="EMBL" id="OC004962">
    <property type="protein sequence ID" value="CAD7264981.1"/>
    <property type="molecule type" value="Genomic_DNA"/>
</dbReference>
<proteinExistence type="predicted"/>
<feature type="region of interest" description="Disordered" evidence="1">
    <location>
        <begin position="97"/>
        <end position="132"/>
    </location>
</feature>
<feature type="compositionally biased region" description="Basic and acidic residues" evidence="1">
    <location>
        <begin position="106"/>
        <end position="121"/>
    </location>
</feature>
<organism evidence="2">
    <name type="scientific">Timema shepardi</name>
    <name type="common">Walking stick</name>
    <dbReference type="NCBI Taxonomy" id="629360"/>
    <lineage>
        <taxon>Eukaryota</taxon>
        <taxon>Metazoa</taxon>
        <taxon>Ecdysozoa</taxon>
        <taxon>Arthropoda</taxon>
        <taxon>Hexapoda</taxon>
        <taxon>Insecta</taxon>
        <taxon>Pterygota</taxon>
        <taxon>Neoptera</taxon>
        <taxon>Polyneoptera</taxon>
        <taxon>Phasmatodea</taxon>
        <taxon>Timematodea</taxon>
        <taxon>Timematoidea</taxon>
        <taxon>Timematidae</taxon>
        <taxon>Timema</taxon>
    </lineage>
</organism>
<name>A0A7R9G2V3_TIMSH</name>